<proteinExistence type="predicted"/>
<sequence length="194" mass="20897">MSVTLTTGVAAALASGAVAAGAIGLGALGLAAAAGLKKRRRRGKHHGHRYRRHAASKSDQNATENIIIPKNASHPKTNRAKLKKKFNRQMESDEDLLLQAIKTSDLDGCGYKLVCELSAKDVNALTKDEWEILRFVYEGDRNVEQGSGILPNNTELVSYQAASRLGSSGYACGDIFRRCAVSADQIMQLVAMLL</sequence>
<organism evidence="3 4">
    <name type="scientific">Hyalella azteca</name>
    <name type="common">Amphipod</name>
    <dbReference type="NCBI Taxonomy" id="294128"/>
    <lineage>
        <taxon>Eukaryota</taxon>
        <taxon>Metazoa</taxon>
        <taxon>Ecdysozoa</taxon>
        <taxon>Arthropoda</taxon>
        <taxon>Crustacea</taxon>
        <taxon>Multicrustacea</taxon>
        <taxon>Malacostraca</taxon>
        <taxon>Eumalacostraca</taxon>
        <taxon>Peracarida</taxon>
        <taxon>Amphipoda</taxon>
        <taxon>Senticaudata</taxon>
        <taxon>Talitrida</taxon>
        <taxon>Talitroidea</taxon>
        <taxon>Hyalellidae</taxon>
        <taxon>Hyalella</taxon>
    </lineage>
</organism>
<protein>
    <submittedName>
        <fullName evidence="4">Uncharacterized protein LOC108666148</fullName>
    </submittedName>
</protein>
<name>A0A8B7N5B1_HYAAZ</name>
<feature type="region of interest" description="Disordered" evidence="1">
    <location>
        <begin position="39"/>
        <end position="61"/>
    </location>
</feature>
<feature type="transmembrane region" description="Helical" evidence="2">
    <location>
        <begin position="12"/>
        <end position="36"/>
    </location>
</feature>
<keyword evidence="3" id="KW-1185">Reference proteome</keyword>
<dbReference type="Proteomes" id="UP000694843">
    <property type="component" value="Unplaced"/>
</dbReference>
<dbReference type="GeneID" id="108666148"/>
<keyword evidence="2" id="KW-0472">Membrane</keyword>
<evidence type="ECO:0000313" key="3">
    <source>
        <dbReference type="Proteomes" id="UP000694843"/>
    </source>
</evidence>
<reference evidence="4" key="1">
    <citation type="submission" date="2025-08" db="UniProtKB">
        <authorList>
            <consortium name="RefSeq"/>
        </authorList>
    </citation>
    <scope>IDENTIFICATION</scope>
    <source>
        <tissue evidence="4">Whole organism</tissue>
    </source>
</reference>
<evidence type="ECO:0000256" key="2">
    <source>
        <dbReference type="SAM" id="Phobius"/>
    </source>
</evidence>
<evidence type="ECO:0000313" key="4">
    <source>
        <dbReference type="RefSeq" id="XP_018008454.1"/>
    </source>
</evidence>
<feature type="compositionally biased region" description="Basic residues" evidence="1">
    <location>
        <begin position="39"/>
        <end position="55"/>
    </location>
</feature>
<evidence type="ECO:0000256" key="1">
    <source>
        <dbReference type="SAM" id="MobiDB-lite"/>
    </source>
</evidence>
<keyword evidence="2" id="KW-1133">Transmembrane helix</keyword>
<dbReference type="KEGG" id="hazt:108666148"/>
<keyword evidence="2" id="KW-0812">Transmembrane</keyword>
<dbReference type="AlphaFoldDB" id="A0A8B7N5B1"/>
<accession>A0A8B7N5B1</accession>
<dbReference type="RefSeq" id="XP_018008454.1">
    <property type="nucleotide sequence ID" value="XM_018152965.2"/>
</dbReference>
<gene>
    <name evidence="4" type="primary">LOC108666148</name>
</gene>